<evidence type="ECO:0000313" key="3">
    <source>
        <dbReference type="Proteomes" id="UP001153269"/>
    </source>
</evidence>
<accession>A0A9N7YTM6</accession>
<dbReference type="EMBL" id="CADEAL010001926">
    <property type="protein sequence ID" value="CAB1436703.1"/>
    <property type="molecule type" value="Genomic_DNA"/>
</dbReference>
<name>A0A9N7YTM6_PLEPL</name>
<sequence>MCRGWRSSRPFASSLRRRRLSVRHASKFFLVRGRSSSAEPHSVAGAGAFFLLDRGAVSVADAEGGDRLERTGYGGRRRRLWTRVGPFSRITSAMATAGGTLRPHGGPPPPVRPLRRYASAGA</sequence>
<evidence type="ECO:0000256" key="1">
    <source>
        <dbReference type="SAM" id="MobiDB-lite"/>
    </source>
</evidence>
<keyword evidence="3" id="KW-1185">Reference proteome</keyword>
<reference evidence="2" key="1">
    <citation type="submission" date="2020-03" db="EMBL/GenBank/DDBJ databases">
        <authorList>
            <person name="Weist P."/>
        </authorList>
    </citation>
    <scope>NUCLEOTIDE SEQUENCE</scope>
</reference>
<dbReference type="AlphaFoldDB" id="A0A9N7YTM6"/>
<proteinExistence type="predicted"/>
<feature type="region of interest" description="Disordered" evidence="1">
    <location>
        <begin position="95"/>
        <end position="122"/>
    </location>
</feature>
<organism evidence="2 3">
    <name type="scientific">Pleuronectes platessa</name>
    <name type="common">European plaice</name>
    <dbReference type="NCBI Taxonomy" id="8262"/>
    <lineage>
        <taxon>Eukaryota</taxon>
        <taxon>Metazoa</taxon>
        <taxon>Chordata</taxon>
        <taxon>Craniata</taxon>
        <taxon>Vertebrata</taxon>
        <taxon>Euteleostomi</taxon>
        <taxon>Actinopterygii</taxon>
        <taxon>Neopterygii</taxon>
        <taxon>Teleostei</taxon>
        <taxon>Neoteleostei</taxon>
        <taxon>Acanthomorphata</taxon>
        <taxon>Carangaria</taxon>
        <taxon>Pleuronectiformes</taxon>
        <taxon>Pleuronectoidei</taxon>
        <taxon>Pleuronectidae</taxon>
        <taxon>Pleuronectes</taxon>
    </lineage>
</organism>
<dbReference type="Proteomes" id="UP001153269">
    <property type="component" value="Unassembled WGS sequence"/>
</dbReference>
<gene>
    <name evidence="2" type="ORF">PLEPLA_LOCUS24736</name>
</gene>
<evidence type="ECO:0000313" key="2">
    <source>
        <dbReference type="EMBL" id="CAB1436703.1"/>
    </source>
</evidence>
<protein>
    <submittedName>
        <fullName evidence="2">Uncharacterized protein</fullName>
    </submittedName>
</protein>
<comment type="caution">
    <text evidence="2">The sequence shown here is derived from an EMBL/GenBank/DDBJ whole genome shotgun (WGS) entry which is preliminary data.</text>
</comment>